<comment type="caution">
    <text evidence="5">The sequence shown here is derived from an EMBL/GenBank/DDBJ whole genome shotgun (WGS) entry which is preliminary data.</text>
</comment>
<accession>A0ABQ1VLK6</accession>
<reference evidence="6" key="1">
    <citation type="journal article" date="2019" name="Int. J. Syst. Evol. Microbiol.">
        <title>The Global Catalogue of Microorganisms (GCM) 10K type strain sequencing project: providing services to taxonomists for standard genome sequencing and annotation.</title>
        <authorList>
            <consortium name="The Broad Institute Genomics Platform"/>
            <consortium name="The Broad Institute Genome Sequencing Center for Infectious Disease"/>
            <person name="Wu L."/>
            <person name="Ma J."/>
        </authorList>
    </citation>
    <scope>NUCLEOTIDE SEQUENCE [LARGE SCALE GENOMIC DNA]</scope>
    <source>
        <strain evidence="6">CGMCC 1.15419</strain>
    </source>
</reference>
<feature type="domain" description="Transposase IS110-like N-terminal" evidence="3">
    <location>
        <begin position="61"/>
        <end position="163"/>
    </location>
</feature>
<proteinExistence type="predicted"/>
<feature type="signal peptide" evidence="2">
    <location>
        <begin position="1"/>
        <end position="23"/>
    </location>
</feature>
<gene>
    <name evidence="5" type="ORF">GCM10011402_34340</name>
</gene>
<feature type="coiled-coil region" evidence="1">
    <location>
        <begin position="137"/>
        <end position="187"/>
    </location>
</feature>
<dbReference type="NCBIfam" id="NF033542">
    <property type="entry name" value="transpos_IS110"/>
    <property type="match status" value="1"/>
</dbReference>
<dbReference type="Pfam" id="PF01548">
    <property type="entry name" value="DEDD_Tnp_IS110"/>
    <property type="match status" value="1"/>
</dbReference>
<keyword evidence="6" id="KW-1185">Reference proteome</keyword>
<dbReference type="EMBL" id="BMIV01000021">
    <property type="protein sequence ID" value="GGF78835.1"/>
    <property type="molecule type" value="Genomic_DNA"/>
</dbReference>
<dbReference type="Proteomes" id="UP000640509">
    <property type="component" value="Unassembled WGS sequence"/>
</dbReference>
<dbReference type="Pfam" id="PF02371">
    <property type="entry name" value="Transposase_20"/>
    <property type="match status" value="1"/>
</dbReference>
<organism evidence="5 6">
    <name type="scientific">Paracoccus acridae</name>
    <dbReference type="NCBI Taxonomy" id="1795310"/>
    <lineage>
        <taxon>Bacteria</taxon>
        <taxon>Pseudomonadati</taxon>
        <taxon>Pseudomonadota</taxon>
        <taxon>Alphaproteobacteria</taxon>
        <taxon>Rhodobacterales</taxon>
        <taxon>Paracoccaceae</taxon>
        <taxon>Paracoccus</taxon>
    </lineage>
</organism>
<dbReference type="PANTHER" id="PTHR33055">
    <property type="entry name" value="TRANSPOSASE FOR INSERTION SEQUENCE ELEMENT IS1111A"/>
    <property type="match status" value="1"/>
</dbReference>
<evidence type="ECO:0000313" key="6">
    <source>
        <dbReference type="Proteomes" id="UP000640509"/>
    </source>
</evidence>
<sequence length="325" mass="35309">MHSSLPVLAASVLLGALPFLAAAQTVPDTAPPAAPFQKVSELVTLPDFLPGLGTLYVQTPVARIVFEPTGPYHRAFETALSAKLPLVKVNPLQARRFAEACGMRAKTDAVDARILARMGAALKLEPDAPAAESLLVLKDLQVARTALVKERTRLRNRSHVQLNPILKRQIKARLTLVERQLAELDAEIARHIACDKALERKREILCSIPGLGPIATALILTFLPEIGTLDRKQAGSLAGLVPHSRESGQWKGKSFISGGRKPLRDALYMPAVVAMRFNPDLKAKYHALREAGKPAKVAIVTLMRKLIETANALVKADRNWTPNPA</sequence>
<dbReference type="PANTHER" id="PTHR33055:SF13">
    <property type="entry name" value="TRANSPOSASE"/>
    <property type="match status" value="1"/>
</dbReference>
<keyword evidence="2" id="KW-0732">Signal</keyword>
<evidence type="ECO:0000256" key="1">
    <source>
        <dbReference type="SAM" id="Coils"/>
    </source>
</evidence>
<keyword evidence="1" id="KW-0175">Coiled coil</keyword>
<name>A0ABQ1VLK6_9RHOB</name>
<dbReference type="InterPro" id="IPR047650">
    <property type="entry name" value="Transpos_IS110"/>
</dbReference>
<feature type="chain" id="PRO_5046025055" description="IS110 family transposase" evidence="2">
    <location>
        <begin position="24"/>
        <end position="325"/>
    </location>
</feature>
<evidence type="ECO:0000313" key="5">
    <source>
        <dbReference type="EMBL" id="GGF78835.1"/>
    </source>
</evidence>
<evidence type="ECO:0000256" key="2">
    <source>
        <dbReference type="SAM" id="SignalP"/>
    </source>
</evidence>
<dbReference type="InterPro" id="IPR003346">
    <property type="entry name" value="Transposase_20"/>
</dbReference>
<evidence type="ECO:0008006" key="7">
    <source>
        <dbReference type="Google" id="ProtNLM"/>
    </source>
</evidence>
<dbReference type="RefSeq" id="WP_229665388.1">
    <property type="nucleotide sequence ID" value="NZ_BMIV01000021.1"/>
</dbReference>
<dbReference type="InterPro" id="IPR002525">
    <property type="entry name" value="Transp_IS110-like_N"/>
</dbReference>
<feature type="domain" description="Transposase IS116/IS110/IS902 C-terminal" evidence="4">
    <location>
        <begin position="203"/>
        <end position="286"/>
    </location>
</feature>
<protein>
    <recommendedName>
        <fullName evidence="7">IS110 family transposase</fullName>
    </recommendedName>
</protein>
<evidence type="ECO:0000259" key="3">
    <source>
        <dbReference type="Pfam" id="PF01548"/>
    </source>
</evidence>
<evidence type="ECO:0000259" key="4">
    <source>
        <dbReference type="Pfam" id="PF02371"/>
    </source>
</evidence>